<protein>
    <recommendedName>
        <fullName evidence="1">Ig-like domain-containing protein</fullName>
    </recommendedName>
</protein>
<accession>A0A381PNP0</accession>
<dbReference type="PROSITE" id="PS50835">
    <property type="entry name" value="IG_LIKE"/>
    <property type="match status" value="1"/>
</dbReference>
<dbReference type="EMBL" id="UINC01001029">
    <property type="protein sequence ID" value="SUZ68088.1"/>
    <property type="molecule type" value="Genomic_DNA"/>
</dbReference>
<evidence type="ECO:0000313" key="2">
    <source>
        <dbReference type="EMBL" id="SUZ68088.1"/>
    </source>
</evidence>
<name>A0A381PNP0_9ZZZZ</name>
<dbReference type="AlphaFoldDB" id="A0A381PNP0"/>
<feature type="domain" description="Ig-like" evidence="1">
    <location>
        <begin position="23"/>
        <end position="98"/>
    </location>
</feature>
<organism evidence="2">
    <name type="scientific">marine metagenome</name>
    <dbReference type="NCBI Taxonomy" id="408172"/>
    <lineage>
        <taxon>unclassified sequences</taxon>
        <taxon>metagenomes</taxon>
        <taxon>ecological metagenomes</taxon>
    </lineage>
</organism>
<sequence>MKRNVALFLFTLTFFFGCGTSAPSRFLYPAEKSMEVRYLCRLPYLDTSAPHQAWSKSTPSWIFLNETKVIVYFKNDRTFVLARTSEITLPPGKYRCIL</sequence>
<dbReference type="InterPro" id="IPR007110">
    <property type="entry name" value="Ig-like_dom"/>
</dbReference>
<dbReference type="PROSITE" id="PS51257">
    <property type="entry name" value="PROKAR_LIPOPROTEIN"/>
    <property type="match status" value="1"/>
</dbReference>
<gene>
    <name evidence="2" type="ORF">METZ01_LOCUS20942</name>
</gene>
<proteinExistence type="predicted"/>
<reference evidence="2" key="1">
    <citation type="submission" date="2018-05" db="EMBL/GenBank/DDBJ databases">
        <authorList>
            <person name="Lanie J.A."/>
            <person name="Ng W.-L."/>
            <person name="Kazmierczak K.M."/>
            <person name="Andrzejewski T.M."/>
            <person name="Davidsen T.M."/>
            <person name="Wayne K.J."/>
            <person name="Tettelin H."/>
            <person name="Glass J.I."/>
            <person name="Rusch D."/>
            <person name="Podicherti R."/>
            <person name="Tsui H.-C.T."/>
            <person name="Winkler M.E."/>
        </authorList>
    </citation>
    <scope>NUCLEOTIDE SEQUENCE</scope>
</reference>
<evidence type="ECO:0000259" key="1">
    <source>
        <dbReference type="PROSITE" id="PS50835"/>
    </source>
</evidence>